<dbReference type="SUPFAM" id="SSF52540">
    <property type="entry name" value="P-loop containing nucleoside triphosphate hydrolases"/>
    <property type="match status" value="1"/>
</dbReference>
<dbReference type="HAMAP" id="MF_01894">
    <property type="entry name" value="Smc_prok"/>
    <property type="match status" value="1"/>
</dbReference>
<dbReference type="InterPro" id="IPR036277">
    <property type="entry name" value="SMC_hinge_sf"/>
</dbReference>
<dbReference type="GO" id="GO:0007059">
    <property type="term" value="P:chromosome segregation"/>
    <property type="evidence" value="ECO:0007669"/>
    <property type="project" value="UniProtKB-UniRule"/>
</dbReference>
<dbReference type="Gene3D" id="1.20.1060.20">
    <property type="match status" value="1"/>
</dbReference>
<comment type="function">
    <text evidence="7">Required for chromosome condensation and partitioning.</text>
</comment>
<dbReference type="Gene3D" id="3.30.70.1620">
    <property type="match status" value="1"/>
</dbReference>
<dbReference type="InterPro" id="IPR010935">
    <property type="entry name" value="SMC_hinge"/>
</dbReference>
<protein>
    <recommendedName>
        <fullName evidence="7">Chromosome partition protein Smc</fullName>
    </recommendedName>
</protein>
<keyword evidence="6 7" id="KW-0238">DNA-binding</keyword>
<evidence type="ECO:0000256" key="2">
    <source>
        <dbReference type="ARBA" id="ARBA00022490"/>
    </source>
</evidence>
<name>A0A252F7H6_9FIRM</name>
<dbReference type="PIRSF" id="PIRSF005719">
    <property type="entry name" value="SMC"/>
    <property type="match status" value="1"/>
</dbReference>
<proteinExistence type="inferred from homology"/>
<evidence type="ECO:0000256" key="4">
    <source>
        <dbReference type="ARBA" id="ARBA00022840"/>
    </source>
</evidence>
<dbReference type="FunFam" id="3.40.50.300:FF:000901">
    <property type="entry name" value="Chromosome partition protein Smc"/>
    <property type="match status" value="1"/>
</dbReference>
<dbReference type="InterPro" id="IPR027417">
    <property type="entry name" value="P-loop_NTPase"/>
</dbReference>
<dbReference type="FunFam" id="3.40.50.300:FF:000984">
    <property type="entry name" value="Chromosome partition protein Smc"/>
    <property type="match status" value="1"/>
</dbReference>
<dbReference type="GO" id="GO:0005737">
    <property type="term" value="C:cytoplasm"/>
    <property type="evidence" value="ECO:0007669"/>
    <property type="project" value="UniProtKB-SubCell"/>
</dbReference>
<dbReference type="Gene3D" id="3.40.50.300">
    <property type="entry name" value="P-loop containing nucleotide triphosphate hydrolases"/>
    <property type="match status" value="2"/>
</dbReference>
<dbReference type="AlphaFoldDB" id="A0A252F7H6"/>
<reference evidence="10 11" key="1">
    <citation type="submission" date="2017-05" db="EMBL/GenBank/DDBJ databases">
        <title>Butyricicoccus porcorum sp. nov. a butyrate-producing bacterium from the swine intestinal tract.</title>
        <authorList>
            <person name="Trachsel J."/>
            <person name="Humphrey S."/>
            <person name="Allen H.K."/>
        </authorList>
    </citation>
    <scope>NUCLEOTIDE SEQUENCE [LARGE SCALE GENOMIC DNA]</scope>
    <source>
        <strain evidence="10">BB10</strain>
    </source>
</reference>
<dbReference type="SMART" id="SM00968">
    <property type="entry name" value="SMC_hinge"/>
    <property type="match status" value="1"/>
</dbReference>
<dbReference type="PANTHER" id="PTHR43977">
    <property type="entry name" value="STRUCTURAL MAINTENANCE OF CHROMOSOMES PROTEIN 3"/>
    <property type="match status" value="1"/>
</dbReference>
<evidence type="ECO:0000256" key="7">
    <source>
        <dbReference type="HAMAP-Rule" id="MF_01894"/>
    </source>
</evidence>
<keyword evidence="4 7" id="KW-0067">ATP-binding</keyword>
<keyword evidence="3 7" id="KW-0547">Nucleotide-binding</keyword>
<dbReference type="Proteomes" id="UP000194903">
    <property type="component" value="Unassembled WGS sequence"/>
</dbReference>
<evidence type="ECO:0000313" key="10">
    <source>
        <dbReference type="EMBL" id="OUM21706.1"/>
    </source>
</evidence>
<dbReference type="CDD" id="cd03278">
    <property type="entry name" value="ABC_SMC_barmotin"/>
    <property type="match status" value="2"/>
</dbReference>
<comment type="similarity">
    <text evidence="7">Belongs to the SMC family.</text>
</comment>
<feature type="domain" description="SMC hinge" evidence="9">
    <location>
        <begin position="525"/>
        <end position="641"/>
    </location>
</feature>
<dbReference type="GO" id="GO:0005524">
    <property type="term" value="F:ATP binding"/>
    <property type="evidence" value="ECO:0007669"/>
    <property type="project" value="UniProtKB-UniRule"/>
</dbReference>
<evidence type="ECO:0000313" key="11">
    <source>
        <dbReference type="Proteomes" id="UP000194903"/>
    </source>
</evidence>
<comment type="caution">
    <text evidence="10">The sequence shown here is derived from an EMBL/GenBank/DDBJ whole genome shotgun (WGS) entry which is preliminary data.</text>
</comment>
<dbReference type="InterPro" id="IPR011890">
    <property type="entry name" value="SMC_prok"/>
</dbReference>
<feature type="binding site" evidence="7">
    <location>
        <begin position="34"/>
        <end position="41"/>
    </location>
    <ligand>
        <name>ATP</name>
        <dbReference type="ChEBI" id="CHEBI:30616"/>
    </ligand>
</feature>
<dbReference type="Pfam" id="PF02463">
    <property type="entry name" value="SMC_N"/>
    <property type="match status" value="1"/>
</dbReference>
<keyword evidence="5 7" id="KW-0175">Coiled coil</keyword>
<comment type="subunit">
    <text evidence="7">Homodimer.</text>
</comment>
<keyword evidence="11" id="KW-1185">Reference proteome</keyword>
<comment type="subcellular location">
    <subcellularLocation>
        <location evidence="1 7">Cytoplasm</location>
    </subcellularLocation>
</comment>
<feature type="coiled-coil region" evidence="7">
    <location>
        <begin position="334"/>
        <end position="494"/>
    </location>
</feature>
<dbReference type="GO" id="GO:0007062">
    <property type="term" value="P:sister chromatid cohesion"/>
    <property type="evidence" value="ECO:0007669"/>
    <property type="project" value="InterPro"/>
</dbReference>
<dbReference type="GO" id="GO:0003677">
    <property type="term" value="F:DNA binding"/>
    <property type="evidence" value="ECO:0007669"/>
    <property type="project" value="UniProtKB-UniRule"/>
</dbReference>
<feature type="compositionally biased region" description="Basic and acidic residues" evidence="8">
    <location>
        <begin position="827"/>
        <end position="841"/>
    </location>
</feature>
<dbReference type="GO" id="GO:0030261">
    <property type="term" value="P:chromosome condensation"/>
    <property type="evidence" value="ECO:0007669"/>
    <property type="project" value="InterPro"/>
</dbReference>
<dbReference type="GO" id="GO:0005694">
    <property type="term" value="C:chromosome"/>
    <property type="evidence" value="ECO:0007669"/>
    <property type="project" value="InterPro"/>
</dbReference>
<accession>A0A252F7H6</accession>
<dbReference type="NCBIfam" id="TIGR02168">
    <property type="entry name" value="SMC_prok_B"/>
    <property type="match status" value="1"/>
</dbReference>
<evidence type="ECO:0000256" key="8">
    <source>
        <dbReference type="SAM" id="MobiDB-lite"/>
    </source>
</evidence>
<gene>
    <name evidence="7" type="primary">smc</name>
    <name evidence="10" type="ORF">CBW42_00280</name>
</gene>
<evidence type="ECO:0000256" key="6">
    <source>
        <dbReference type="ARBA" id="ARBA00023125"/>
    </source>
</evidence>
<evidence type="ECO:0000259" key="9">
    <source>
        <dbReference type="SMART" id="SM00968"/>
    </source>
</evidence>
<dbReference type="GO" id="GO:0006260">
    <property type="term" value="P:DNA replication"/>
    <property type="evidence" value="ECO:0007669"/>
    <property type="project" value="UniProtKB-UniRule"/>
</dbReference>
<feature type="region of interest" description="Disordered" evidence="8">
    <location>
        <begin position="826"/>
        <end position="855"/>
    </location>
</feature>
<dbReference type="OrthoDB" id="9808768at2"/>
<evidence type="ECO:0000256" key="3">
    <source>
        <dbReference type="ARBA" id="ARBA00022741"/>
    </source>
</evidence>
<dbReference type="InterPro" id="IPR024704">
    <property type="entry name" value="SMC"/>
</dbReference>
<dbReference type="EMBL" id="NHOC01000001">
    <property type="protein sequence ID" value="OUM21706.1"/>
    <property type="molecule type" value="Genomic_DNA"/>
</dbReference>
<feature type="coiled-coil region" evidence="7">
    <location>
        <begin position="236"/>
        <end position="305"/>
    </location>
</feature>
<feature type="coiled-coil region" evidence="7">
    <location>
        <begin position="169"/>
        <end position="196"/>
    </location>
</feature>
<keyword evidence="2 7" id="KW-0963">Cytoplasm</keyword>
<dbReference type="InterPro" id="IPR003395">
    <property type="entry name" value="RecF/RecN/SMC_N"/>
</dbReference>
<dbReference type="GO" id="GO:0016887">
    <property type="term" value="F:ATP hydrolysis activity"/>
    <property type="evidence" value="ECO:0007669"/>
    <property type="project" value="InterPro"/>
</dbReference>
<organism evidence="10 11">
    <name type="scientific">Butyricicoccus porcorum</name>
    <dbReference type="NCBI Taxonomy" id="1945634"/>
    <lineage>
        <taxon>Bacteria</taxon>
        <taxon>Bacillati</taxon>
        <taxon>Bacillota</taxon>
        <taxon>Clostridia</taxon>
        <taxon>Eubacteriales</taxon>
        <taxon>Butyricicoccaceae</taxon>
        <taxon>Butyricicoccus</taxon>
    </lineage>
</organism>
<comment type="domain">
    <text evidence="7">Contains large globular domains required for ATP hydrolysis at each terminus and a third globular domain forming a flexible hinge near the middle of the molecule. These domains are separated by coiled-coil structures.</text>
</comment>
<dbReference type="SUPFAM" id="SSF75553">
    <property type="entry name" value="Smc hinge domain"/>
    <property type="match status" value="1"/>
</dbReference>
<evidence type="ECO:0000256" key="5">
    <source>
        <dbReference type="ARBA" id="ARBA00023054"/>
    </source>
</evidence>
<sequence length="1193" mass="133806">MRVYLKSLELQGFKSFPDRTTIRFSDGMTAIVGPNGSGKSNISDAIRWVLGEQSTKSLRGAKMEDVVFAGTARRSPMGAAQVTLILDNSAGQFPVEATEVMVTRKYYRSGESEYYLNRKRVRLRDVREVFMDTGLGHDGYSIIGQGRIDEILAVKSADRREVFEEAAGVTRFRTRKEEAERKLEQTADNLVRIRDIWNELNARSGPLAKQAEDAKKYIGLRDELRVHEVSLWMDTLDGMKDARDTSERERREAEQKLEAVREAQRKQYMRAEQLAEEMRQSDIRAEQLQAQLSAAEEAAAGVTRRMAVLDESRRNAAENIGLAKGQLEAQREQTDALRGQMQARQTRLEELEQQIAEQSAALEQKQKAVAALSAQVEDSQKQADRLREQAEELGERMFAVQADRRAAEARLEALEGRSKSVGDDVRSAKTRTEREQEAQQEMQHALDEMRGKIAQEERALQRAQEDAQEAARMVNDARREHAELTAALTDSRNRVRMLTELQREYEGFSRAVKLVMGQASSGALKGVRGPLSSLIHVSGQYVTAIETALGAAASNLVVETAQHGKLAIQMLKKRDGGRATFLPMDTIRPQSLRESGLEQNKGFCGVAADLVDCDADYRDIVDNALGRTVVAQDMDCALAIARSYRNRFRIVTLDGQLINAGGSMTGGSAGRSSGILSRANQLEQMQERARVQQEKLDRLTARGKQLAEDAKQHEQDAARMGTALAEQRQKLAALSAQAKQHQILLDSVREAEQQFRAEQSDAEQHRKQLRTDIARLEQQAAELGRERQRALTALNAAAGSAQKAAGELTIQNDRAAELRTALVQAQTERDSAQQGLDDLKQMAESAQRTAEDHRRRMGEYEQAIRQADAERTQLETRGEENRQRTEDLRTQLRECGQSRMRLEQNKTEAEKTARETGNDMVTLERRHAEAEAAAQQLRREEQQILDKMWESYELTPTAARPLAHVVQDRQAEEKQASDLRRAIRSLGAVNLSAVDEYAELSERLIFLTGQKNDLEQAEGELRGIIGKLTEQMKDTFAQSFAQLNQYFGETFREIFGGGSAELILEDETDILGCGIEIRVTPPGKTVKSLSLLSGGEKAFVAIALYFAILKVRPTPFCVLDEIEAALDDVNVTRFAQYLQRLSDKTQFIVITHRRGTMEEADMLYGVTMQERGVSKLLMLNIADVEREMKMELT</sequence>
<evidence type="ECO:0000256" key="1">
    <source>
        <dbReference type="ARBA" id="ARBA00004496"/>
    </source>
</evidence>
<dbReference type="Pfam" id="PF06470">
    <property type="entry name" value="SMC_hinge"/>
    <property type="match status" value="1"/>
</dbReference>